<comment type="caution">
    <text evidence="1">The sequence shown here is derived from an EMBL/GenBank/DDBJ whole genome shotgun (WGS) entry which is preliminary data.</text>
</comment>
<dbReference type="AlphaFoldDB" id="A0A2U1QEW0"/>
<dbReference type="STRING" id="35608.A0A2U1QEW0"/>
<keyword evidence="2" id="KW-1185">Reference proteome</keyword>
<gene>
    <name evidence="1" type="ORF">CTI12_AA033260</name>
</gene>
<keyword evidence="1" id="KW-0418">Kinase</keyword>
<dbReference type="GO" id="GO:0016301">
    <property type="term" value="F:kinase activity"/>
    <property type="evidence" value="ECO:0007669"/>
    <property type="project" value="UniProtKB-KW"/>
</dbReference>
<name>A0A2U1QEW0_ARTAN</name>
<sequence>MSCIYRDIRKAGPMTREELGRATWTFIHNLGAQVQQRNQDSKETQFAYSKSHVMSVSKSANSQDNKPQQAISLKKLCLSNKILQKEVHVSTNRLEDTAGDPDHKSNLIVKRSSISLIIEPCKSANIAATKIAKDAGVLLSYDPNLRLPL</sequence>
<organism evidence="1 2">
    <name type="scientific">Artemisia annua</name>
    <name type="common">Sweet wormwood</name>
    <dbReference type="NCBI Taxonomy" id="35608"/>
    <lineage>
        <taxon>Eukaryota</taxon>
        <taxon>Viridiplantae</taxon>
        <taxon>Streptophyta</taxon>
        <taxon>Embryophyta</taxon>
        <taxon>Tracheophyta</taxon>
        <taxon>Spermatophyta</taxon>
        <taxon>Magnoliopsida</taxon>
        <taxon>eudicotyledons</taxon>
        <taxon>Gunneridae</taxon>
        <taxon>Pentapetalae</taxon>
        <taxon>asterids</taxon>
        <taxon>campanulids</taxon>
        <taxon>Asterales</taxon>
        <taxon>Asteraceae</taxon>
        <taxon>Asteroideae</taxon>
        <taxon>Anthemideae</taxon>
        <taxon>Artemisiinae</taxon>
        <taxon>Artemisia</taxon>
    </lineage>
</organism>
<accession>A0A2U1QEW0</accession>
<protein>
    <submittedName>
        <fullName evidence="1">Carbohydrate kinase PfkB</fullName>
    </submittedName>
</protein>
<evidence type="ECO:0000313" key="2">
    <source>
        <dbReference type="Proteomes" id="UP000245207"/>
    </source>
</evidence>
<dbReference type="OrthoDB" id="1700802at2759"/>
<proteinExistence type="predicted"/>
<evidence type="ECO:0000313" key="1">
    <source>
        <dbReference type="EMBL" id="PWA96546.1"/>
    </source>
</evidence>
<keyword evidence="1" id="KW-0808">Transferase</keyword>
<reference evidence="1 2" key="1">
    <citation type="journal article" date="2018" name="Mol. Plant">
        <title>The genome of Artemisia annua provides insight into the evolution of Asteraceae family and artemisinin biosynthesis.</title>
        <authorList>
            <person name="Shen Q."/>
            <person name="Zhang L."/>
            <person name="Liao Z."/>
            <person name="Wang S."/>
            <person name="Yan T."/>
            <person name="Shi P."/>
            <person name="Liu M."/>
            <person name="Fu X."/>
            <person name="Pan Q."/>
            <person name="Wang Y."/>
            <person name="Lv Z."/>
            <person name="Lu X."/>
            <person name="Zhang F."/>
            <person name="Jiang W."/>
            <person name="Ma Y."/>
            <person name="Chen M."/>
            <person name="Hao X."/>
            <person name="Li L."/>
            <person name="Tang Y."/>
            <person name="Lv G."/>
            <person name="Zhou Y."/>
            <person name="Sun X."/>
            <person name="Brodelius P.E."/>
            <person name="Rose J.K.C."/>
            <person name="Tang K."/>
        </authorList>
    </citation>
    <scope>NUCLEOTIDE SEQUENCE [LARGE SCALE GENOMIC DNA]</scope>
    <source>
        <strain evidence="2">cv. Huhao1</strain>
        <tissue evidence="1">Leaf</tissue>
    </source>
</reference>
<dbReference type="Proteomes" id="UP000245207">
    <property type="component" value="Unassembled WGS sequence"/>
</dbReference>
<dbReference type="EMBL" id="PKPP01000172">
    <property type="protein sequence ID" value="PWA96546.1"/>
    <property type="molecule type" value="Genomic_DNA"/>
</dbReference>